<evidence type="ECO:0000256" key="2">
    <source>
        <dbReference type="ARBA" id="ARBA00022723"/>
    </source>
</evidence>
<dbReference type="PROSITE" id="PS00198">
    <property type="entry name" value="4FE4S_FER_1"/>
    <property type="match status" value="1"/>
</dbReference>
<gene>
    <name evidence="6" type="ORF">CVV64_04905</name>
</gene>
<accession>A0A2N1PRZ7</accession>
<evidence type="ECO:0000313" key="6">
    <source>
        <dbReference type="EMBL" id="PKK91113.1"/>
    </source>
</evidence>
<dbReference type="SUPFAM" id="SSF54862">
    <property type="entry name" value="4Fe-4S ferredoxins"/>
    <property type="match status" value="1"/>
</dbReference>
<dbReference type="InterPro" id="IPR017900">
    <property type="entry name" value="4Fe4S_Fe_S_CS"/>
</dbReference>
<dbReference type="PROSITE" id="PS51379">
    <property type="entry name" value="4FE4S_FER_2"/>
    <property type="match status" value="2"/>
</dbReference>
<dbReference type="AlphaFoldDB" id="A0A2N1PRZ7"/>
<dbReference type="Gene3D" id="3.30.70.20">
    <property type="match status" value="1"/>
</dbReference>
<dbReference type="PANTHER" id="PTHR24960">
    <property type="entry name" value="PHOTOSYSTEM I IRON-SULFUR CENTER-RELATED"/>
    <property type="match status" value="1"/>
</dbReference>
<evidence type="ECO:0000256" key="1">
    <source>
        <dbReference type="ARBA" id="ARBA00022485"/>
    </source>
</evidence>
<keyword evidence="4" id="KW-0411">Iron-sulfur</keyword>
<proteinExistence type="predicted"/>
<dbReference type="Proteomes" id="UP000233256">
    <property type="component" value="Unassembled WGS sequence"/>
</dbReference>
<organism evidence="6 7">
    <name type="scientific">Candidatus Wallbacteria bacterium HGW-Wallbacteria-1</name>
    <dbReference type="NCBI Taxonomy" id="2013854"/>
    <lineage>
        <taxon>Bacteria</taxon>
        <taxon>Candidatus Walliibacteriota</taxon>
    </lineage>
</organism>
<dbReference type="SUPFAM" id="SSF52218">
    <property type="entry name" value="Flavoproteins"/>
    <property type="match status" value="1"/>
</dbReference>
<dbReference type="GO" id="GO:0046872">
    <property type="term" value="F:metal ion binding"/>
    <property type="evidence" value="ECO:0007669"/>
    <property type="project" value="UniProtKB-KW"/>
</dbReference>
<dbReference type="Gene3D" id="3.40.50.360">
    <property type="match status" value="1"/>
</dbReference>
<dbReference type="EMBL" id="PGXC01000003">
    <property type="protein sequence ID" value="PKK91113.1"/>
    <property type="molecule type" value="Genomic_DNA"/>
</dbReference>
<dbReference type="PANTHER" id="PTHR24960:SF85">
    <property type="entry name" value="POLYFERREDOXIN PROTEIN VHUB"/>
    <property type="match status" value="1"/>
</dbReference>
<dbReference type="GO" id="GO:0051539">
    <property type="term" value="F:4 iron, 4 sulfur cluster binding"/>
    <property type="evidence" value="ECO:0007669"/>
    <property type="project" value="UniProtKB-KW"/>
</dbReference>
<dbReference type="InterPro" id="IPR017896">
    <property type="entry name" value="4Fe4S_Fe-S-bd"/>
</dbReference>
<dbReference type="InterPro" id="IPR050157">
    <property type="entry name" value="PSI_iron-sulfur_center"/>
</dbReference>
<reference evidence="6 7" key="1">
    <citation type="journal article" date="2017" name="ISME J.">
        <title>Potential for microbial H2 and metal transformations associated with novel bacteria and archaea in deep terrestrial subsurface sediments.</title>
        <authorList>
            <person name="Hernsdorf A.W."/>
            <person name="Amano Y."/>
            <person name="Miyakawa K."/>
            <person name="Ise K."/>
            <person name="Suzuki Y."/>
            <person name="Anantharaman K."/>
            <person name="Probst A."/>
            <person name="Burstein D."/>
            <person name="Thomas B.C."/>
            <person name="Banfield J.F."/>
        </authorList>
    </citation>
    <scope>NUCLEOTIDE SEQUENCE [LARGE SCALE GENOMIC DNA]</scope>
    <source>
        <strain evidence="6">HGW-Wallbacteria-1</strain>
    </source>
</reference>
<comment type="caution">
    <text evidence="6">The sequence shown here is derived from an EMBL/GenBank/DDBJ whole genome shotgun (WGS) entry which is preliminary data.</text>
</comment>
<name>A0A2N1PRZ7_9BACT</name>
<evidence type="ECO:0000313" key="7">
    <source>
        <dbReference type="Proteomes" id="UP000233256"/>
    </source>
</evidence>
<evidence type="ECO:0000256" key="4">
    <source>
        <dbReference type="ARBA" id="ARBA00023014"/>
    </source>
</evidence>
<evidence type="ECO:0000256" key="3">
    <source>
        <dbReference type="ARBA" id="ARBA00023004"/>
    </source>
</evidence>
<keyword evidence="3" id="KW-0408">Iron</keyword>
<feature type="domain" description="4Fe-4S ferredoxin-type" evidence="5">
    <location>
        <begin position="259"/>
        <end position="288"/>
    </location>
</feature>
<protein>
    <recommendedName>
        <fullName evidence="5">4Fe-4S ferredoxin-type domain-containing protein</fullName>
    </recommendedName>
</protein>
<sequence>MVPPTGIKGKKMSGNRKKPIGTICTTDKILPADTVETEKILKISLLWFSGTGNTLLVARWLEEELNSNPAISAIHGALEHRVNLNASEAADALIILSPVTAFTLPLTVFKSILKLPDGKGRPALVCVTRGAMAAVARLIPGMEGTAAATAALLLQMKGYRVLGTRTFDMPSNWCLAAPEMNYSLQEELFEKSRKLTLRAARMFADNLIEKINTNITEKWSDSEEWSISKATVEDPAILTGLLLLPLSILYLLAGRIHLASSFFATTACTGCGTCAGLCPQKAIRMRGRKFRRPAWSFRCISCMRCIAMCPSRAIEASHLPVAVSAFLAMYAFRTSQRKAEGKGHSLLHTLISAAFHSCLAVKGFHKLWTKLFMDPHIAGFMSRIGAVRILGIHLAPDITRINFQKPEQTAWWTVQNPGQK</sequence>
<dbReference type="Pfam" id="PF13237">
    <property type="entry name" value="Fer4_10"/>
    <property type="match status" value="1"/>
</dbReference>
<dbReference type="InterPro" id="IPR029039">
    <property type="entry name" value="Flavoprotein-like_sf"/>
</dbReference>
<feature type="domain" description="4Fe-4S ferredoxin-type" evidence="5">
    <location>
        <begin position="291"/>
        <end position="319"/>
    </location>
</feature>
<evidence type="ECO:0000259" key="5">
    <source>
        <dbReference type="PROSITE" id="PS51379"/>
    </source>
</evidence>
<keyword evidence="1" id="KW-0004">4Fe-4S</keyword>
<keyword evidence="2" id="KW-0479">Metal-binding</keyword>